<evidence type="ECO:0000259" key="9">
    <source>
        <dbReference type="Pfam" id="PF23598"/>
    </source>
</evidence>
<dbReference type="InterPro" id="IPR036388">
    <property type="entry name" value="WH-like_DNA-bd_sf"/>
</dbReference>
<dbReference type="GO" id="GO:0002758">
    <property type="term" value="P:innate immune response-activating signaling pathway"/>
    <property type="evidence" value="ECO:0007669"/>
    <property type="project" value="UniProtKB-ARBA"/>
</dbReference>
<dbReference type="EMBL" id="JAGGNH010000008">
    <property type="protein sequence ID" value="KAJ0965228.1"/>
    <property type="molecule type" value="Genomic_DNA"/>
</dbReference>
<dbReference type="InterPro" id="IPR058922">
    <property type="entry name" value="WHD_DRP"/>
</dbReference>
<dbReference type="InterPro" id="IPR041118">
    <property type="entry name" value="Rx_N"/>
</dbReference>
<dbReference type="GO" id="GO:0042742">
    <property type="term" value="P:defense response to bacterium"/>
    <property type="evidence" value="ECO:0007669"/>
    <property type="project" value="UniProtKB-ARBA"/>
</dbReference>
<feature type="domain" description="Disease resistance protein winged helix" evidence="8">
    <location>
        <begin position="430"/>
        <end position="493"/>
    </location>
</feature>
<evidence type="ECO:0000256" key="1">
    <source>
        <dbReference type="ARBA" id="ARBA00008894"/>
    </source>
</evidence>
<dbReference type="Pfam" id="PF18052">
    <property type="entry name" value="Rx_N"/>
    <property type="match status" value="1"/>
</dbReference>
<feature type="domain" description="Disease resistance N-terminal" evidence="7">
    <location>
        <begin position="5"/>
        <end position="93"/>
    </location>
</feature>
<dbReference type="InterPro" id="IPR044974">
    <property type="entry name" value="Disease_R_plants"/>
</dbReference>
<organism evidence="10 11">
    <name type="scientific">Dioscorea zingiberensis</name>
    <dbReference type="NCBI Taxonomy" id="325984"/>
    <lineage>
        <taxon>Eukaryota</taxon>
        <taxon>Viridiplantae</taxon>
        <taxon>Streptophyta</taxon>
        <taxon>Embryophyta</taxon>
        <taxon>Tracheophyta</taxon>
        <taxon>Spermatophyta</taxon>
        <taxon>Magnoliopsida</taxon>
        <taxon>Liliopsida</taxon>
        <taxon>Dioscoreales</taxon>
        <taxon>Dioscoreaceae</taxon>
        <taxon>Dioscorea</taxon>
    </lineage>
</organism>
<dbReference type="FunFam" id="1.10.8.430:FF:000003">
    <property type="entry name" value="Probable disease resistance protein At5g66910"/>
    <property type="match status" value="1"/>
</dbReference>
<evidence type="ECO:0000313" key="11">
    <source>
        <dbReference type="Proteomes" id="UP001085076"/>
    </source>
</evidence>
<evidence type="ECO:0000256" key="2">
    <source>
        <dbReference type="ARBA" id="ARBA00022614"/>
    </source>
</evidence>
<feature type="domain" description="NB-ARC" evidence="6">
    <location>
        <begin position="180"/>
        <end position="343"/>
    </location>
</feature>
<dbReference type="PANTHER" id="PTHR23155:SF1205">
    <property type="entry name" value="DISEASE RESISTANCE PROTEIN RPM1"/>
    <property type="match status" value="1"/>
</dbReference>
<dbReference type="Proteomes" id="UP001085076">
    <property type="component" value="Miscellaneous, Linkage group lg08"/>
</dbReference>
<evidence type="ECO:0000259" key="7">
    <source>
        <dbReference type="Pfam" id="PF18052"/>
    </source>
</evidence>
<dbReference type="Gene3D" id="1.20.5.4130">
    <property type="match status" value="1"/>
</dbReference>
<keyword evidence="2" id="KW-0433">Leucine-rich repeat</keyword>
<dbReference type="OrthoDB" id="690341at2759"/>
<evidence type="ECO:0000256" key="5">
    <source>
        <dbReference type="ARBA" id="ARBA00022821"/>
    </source>
</evidence>
<dbReference type="InterPro" id="IPR002182">
    <property type="entry name" value="NB-ARC"/>
</dbReference>
<keyword evidence="11" id="KW-1185">Reference proteome</keyword>
<reference evidence="10" key="2">
    <citation type="journal article" date="2022" name="Hortic Res">
        <title>The genome of Dioscorea zingiberensis sheds light on the biosynthesis, origin and evolution of the medicinally important diosgenin saponins.</title>
        <authorList>
            <person name="Li Y."/>
            <person name="Tan C."/>
            <person name="Li Z."/>
            <person name="Guo J."/>
            <person name="Li S."/>
            <person name="Chen X."/>
            <person name="Wang C."/>
            <person name="Dai X."/>
            <person name="Yang H."/>
            <person name="Song W."/>
            <person name="Hou L."/>
            <person name="Xu J."/>
            <person name="Tong Z."/>
            <person name="Xu A."/>
            <person name="Yuan X."/>
            <person name="Wang W."/>
            <person name="Yang Q."/>
            <person name="Chen L."/>
            <person name="Sun Z."/>
            <person name="Wang K."/>
            <person name="Pan B."/>
            <person name="Chen J."/>
            <person name="Bao Y."/>
            <person name="Liu F."/>
            <person name="Qi X."/>
            <person name="Gang D.R."/>
            <person name="Wen J."/>
            <person name="Li J."/>
        </authorList>
    </citation>
    <scope>NUCLEOTIDE SEQUENCE</scope>
    <source>
        <strain evidence="10">Dzin_1.0</strain>
    </source>
</reference>
<comment type="similarity">
    <text evidence="1">Belongs to the disease resistance NB-LRR family.</text>
</comment>
<protein>
    <recommendedName>
        <fullName evidence="12">Disease resistance protein</fullName>
    </recommendedName>
</protein>
<dbReference type="PRINTS" id="PR00364">
    <property type="entry name" value="DISEASERSIST"/>
</dbReference>
<reference evidence="10" key="1">
    <citation type="submission" date="2021-03" db="EMBL/GenBank/DDBJ databases">
        <authorList>
            <person name="Li Z."/>
            <person name="Yang C."/>
        </authorList>
    </citation>
    <scope>NUCLEOTIDE SEQUENCE</scope>
    <source>
        <strain evidence="10">Dzin_1.0</strain>
        <tissue evidence="10">Leaf</tissue>
    </source>
</reference>
<comment type="caution">
    <text evidence="10">The sequence shown here is derived from an EMBL/GenBank/DDBJ whole genome shotgun (WGS) entry which is preliminary data.</text>
</comment>
<keyword evidence="4" id="KW-0547">Nucleotide-binding</keyword>
<dbReference type="PANTHER" id="PTHR23155">
    <property type="entry name" value="DISEASE RESISTANCE PROTEIN RP"/>
    <property type="match status" value="1"/>
</dbReference>
<dbReference type="InterPro" id="IPR032675">
    <property type="entry name" value="LRR_dom_sf"/>
</dbReference>
<dbReference type="GO" id="GO:0009626">
    <property type="term" value="P:plant-type hypersensitive response"/>
    <property type="evidence" value="ECO:0007669"/>
    <property type="project" value="UniProtKB-ARBA"/>
</dbReference>
<dbReference type="InterPro" id="IPR027417">
    <property type="entry name" value="P-loop_NTPase"/>
</dbReference>
<keyword evidence="3" id="KW-0677">Repeat</keyword>
<dbReference type="Gene3D" id="1.10.10.10">
    <property type="entry name" value="Winged helix-like DNA-binding domain superfamily/Winged helix DNA-binding domain"/>
    <property type="match status" value="1"/>
</dbReference>
<evidence type="ECO:0000259" key="6">
    <source>
        <dbReference type="Pfam" id="PF00931"/>
    </source>
</evidence>
<dbReference type="Pfam" id="PF23598">
    <property type="entry name" value="LRR_14"/>
    <property type="match status" value="1"/>
</dbReference>
<sequence length="891" mass="101449">MAESIVSSVVEKLGDLIAQEISFLQEVGDQLRSLHHELQWMKAFLKDADGSIKGGNERAKLWVNQVRDVTYDAEDIIDTYIYKIHQRRRRSRSNLTNCITSTSQLTILHELGIQIVNVKKRAEEISANRSKYGIESFEGTSSNTTMSFNRKQNQLDVQEADVVGFDKHVKTLVKLLITAENQLCSHDQRRAVISIVGMGGLGKSTLAKKVCSNPDVKRHFTCQALVYVSQVFKTREILERIAKCAMAMSEGKMKELSQEELKEKICDYLKGRRYLVVLDDVWTRDAWDRIKDVLPEVMNGSRVLLTTRNADVGEHADRQSPLFKLQNLGEDESWDLFCKKAIHPPNSNCPSHLESIGKEMVAKCGGLPLAIVVLGGLVSRKEQTVEEWRKVLKSLKWQLQEGEDRISPILDLSYHHLPYYLKPCFLYFAVFPEDTIIDPNTLIRLWIAEGFIQARGEETLEEVAEDYLQEFVQRSMIQVVERNYQIHDLMLDLSISLAKVDNFLHIPKNREEVNILHKTRRLALNGQEMRSYIAAGNYSTNSSQSLRTITCVDMEVRTSKVLGFLRDMKLLRVLNLRGTGIEKLPSDIGKLIHLRYLGLDGTEIKTLPSSIAELTNLQTLRMWPSPIRVLPRGIWKMGNNLRHLEGYKLTIKGTPSVESLPNLQTLSSVKVGPWLLNGLGKMTSLRTLNMLKVTDTYAEPLLDCLGKLDNLNNLSWDAVDGSIVPSSLLSTSQSQLQEVHLSGRIERLPESNNLNACITRLTLDASRLEEDPLVTLGKLGSLQFLFLDDAFVGEEMVCLERGFPQLKKLVLRRLDSLERWKIEDQAMPKLKCLFLFDCEKLVMLPDGFERITSLQELTVINMPREFTQRLRVDEGEDWGKIRHIPSVTIIR</sequence>
<proteinExistence type="inferred from homology"/>
<dbReference type="Pfam" id="PF23559">
    <property type="entry name" value="WHD_DRP"/>
    <property type="match status" value="1"/>
</dbReference>
<evidence type="ECO:0000259" key="8">
    <source>
        <dbReference type="Pfam" id="PF23559"/>
    </source>
</evidence>
<dbReference type="GO" id="GO:0043531">
    <property type="term" value="F:ADP binding"/>
    <property type="evidence" value="ECO:0007669"/>
    <property type="project" value="InterPro"/>
</dbReference>
<dbReference type="Gene3D" id="3.80.10.10">
    <property type="entry name" value="Ribonuclease Inhibitor"/>
    <property type="match status" value="2"/>
</dbReference>
<evidence type="ECO:0000256" key="4">
    <source>
        <dbReference type="ARBA" id="ARBA00022741"/>
    </source>
</evidence>
<feature type="domain" description="Disease resistance R13L4/SHOC-2-like LRR" evidence="9">
    <location>
        <begin position="563"/>
        <end position="860"/>
    </location>
</feature>
<name>A0A9D5C2T3_9LILI</name>
<dbReference type="FunFam" id="3.40.50.300:FF:001091">
    <property type="entry name" value="Probable disease resistance protein At1g61300"/>
    <property type="match status" value="1"/>
</dbReference>
<dbReference type="AlphaFoldDB" id="A0A9D5C2T3"/>
<dbReference type="InterPro" id="IPR055414">
    <property type="entry name" value="LRR_R13L4/SHOC2-like"/>
</dbReference>
<evidence type="ECO:0000256" key="3">
    <source>
        <dbReference type="ARBA" id="ARBA00022737"/>
    </source>
</evidence>
<dbReference type="InterPro" id="IPR042197">
    <property type="entry name" value="Apaf_helical"/>
</dbReference>
<keyword evidence="5" id="KW-0611">Plant defense</keyword>
<accession>A0A9D5C2T3</accession>
<dbReference type="SUPFAM" id="SSF52058">
    <property type="entry name" value="L domain-like"/>
    <property type="match status" value="1"/>
</dbReference>
<dbReference type="FunFam" id="1.10.10.10:FF:000322">
    <property type="entry name" value="Probable disease resistance protein At1g63360"/>
    <property type="match status" value="1"/>
</dbReference>
<gene>
    <name evidence="10" type="ORF">J5N97_026366</name>
</gene>
<evidence type="ECO:0000313" key="10">
    <source>
        <dbReference type="EMBL" id="KAJ0965228.1"/>
    </source>
</evidence>
<dbReference type="SUPFAM" id="SSF52540">
    <property type="entry name" value="P-loop containing nucleoside triphosphate hydrolases"/>
    <property type="match status" value="1"/>
</dbReference>
<dbReference type="CDD" id="cd14798">
    <property type="entry name" value="RX-CC_like"/>
    <property type="match status" value="1"/>
</dbReference>
<dbReference type="Gene3D" id="3.40.50.300">
    <property type="entry name" value="P-loop containing nucleotide triphosphate hydrolases"/>
    <property type="match status" value="1"/>
</dbReference>
<dbReference type="Gene3D" id="1.10.8.430">
    <property type="entry name" value="Helical domain of apoptotic protease-activating factors"/>
    <property type="match status" value="1"/>
</dbReference>
<dbReference type="InterPro" id="IPR038005">
    <property type="entry name" value="RX-like_CC"/>
</dbReference>
<dbReference type="Pfam" id="PF00931">
    <property type="entry name" value="NB-ARC"/>
    <property type="match status" value="1"/>
</dbReference>
<evidence type="ECO:0008006" key="12">
    <source>
        <dbReference type="Google" id="ProtNLM"/>
    </source>
</evidence>